<keyword evidence="11" id="KW-1185">Reference proteome</keyword>
<sequence>MSKMLARCLLGLSALLPVLATAAGVAIIPQPQHLQPGQGSYWLDAHTRVAAPKDARSREIAAFLRAAIRAQTGIAVQEGAAAHGIELKLDPAVQGDEAYRLAVTPKRITVSASTDKGLFWGVQTLRQLLPLEHAAQVTVPAVTIEDAPAYAWRGVMLDVARHFYPVSFIEKQLDLLSYYKINTFHWHLTDDQGWRIQIKRYPKLTSVGAWRTETDGTRYGGFYTQAQIREVVDYARQRNITVIPEIEMPGHSVAAIAAYPELSCSKQPATVPTTWGVFKNIDCVGDEGTFTFLQNVLDEVLPLFPSKYVHIGGDEVPKDDWHDCASCQELMHKLGLKDEEGLQSYFIQRIQKYLEGKGKTMIGWDEILEGGASRNAVVEVWRGDDEARKALENGNRAIVAGPFYLDSPLLKLTVQNVFRTDITGAAPTLYTEARPQNAAVIATHRAQILGAEAPLWSERANPYNAESKLYPRVLAFAENLWRGNAHDDAAWADFHRRLQAQYPRLDAWHVAYGPEDRAVVQYAITADAKGGWQLHAQRGFDDLVNHYTLDGSTPTAKSPSFTDTVTLHHAGTLQVVPFRKGLRYDNPTSFTLVDNLATGKPLSLAQPPSPKYAPASALTDGVLGSGDFHDGQWSGWNDHDIDASIDLQKSTAIHSIAVDFLQDTGSRILPPQQVNFQVSDDGQHWTTLQTGQPKADVMSARPTEFHLVFKASKPLSARYVRVTATRYATLPAGFPDGAANTWLFADEILVK</sequence>
<protein>
    <recommendedName>
        <fullName evidence="3">beta-N-acetylhexosaminidase</fullName>
        <ecNumber evidence="3">3.2.1.52</ecNumber>
    </recommendedName>
    <alternativeName>
        <fullName evidence="6">Beta-N-acetylhexosaminidase</fullName>
    </alternativeName>
    <alternativeName>
        <fullName evidence="7">N-acetyl-beta-glucosaminidase</fullName>
    </alternativeName>
</protein>
<evidence type="ECO:0000256" key="5">
    <source>
        <dbReference type="ARBA" id="ARBA00023295"/>
    </source>
</evidence>
<dbReference type="Gene3D" id="3.20.20.80">
    <property type="entry name" value="Glycosidases"/>
    <property type="match status" value="1"/>
</dbReference>
<feature type="signal peptide" evidence="8">
    <location>
        <begin position="1"/>
        <end position="22"/>
    </location>
</feature>
<evidence type="ECO:0000256" key="7">
    <source>
        <dbReference type="ARBA" id="ARBA00033000"/>
    </source>
</evidence>
<feature type="domain" description="F5/8 type C" evidence="9">
    <location>
        <begin position="585"/>
        <end position="725"/>
    </location>
</feature>
<comment type="similarity">
    <text evidence="2">Belongs to the glycosyl hydrolase 20 family.</text>
</comment>
<dbReference type="CDD" id="cd06563">
    <property type="entry name" value="GH20_chitobiase-like"/>
    <property type="match status" value="1"/>
</dbReference>
<gene>
    <name evidence="10" type="ORF">AB7878_14490</name>
</gene>
<evidence type="ECO:0000256" key="3">
    <source>
        <dbReference type="ARBA" id="ARBA00012663"/>
    </source>
</evidence>
<dbReference type="InterPro" id="IPR015882">
    <property type="entry name" value="HEX_bac_N"/>
</dbReference>
<dbReference type="SUPFAM" id="SSF51445">
    <property type="entry name" value="(Trans)glycosidases"/>
    <property type="match status" value="1"/>
</dbReference>
<dbReference type="InterPro" id="IPR017853">
    <property type="entry name" value="GH"/>
</dbReference>
<evidence type="ECO:0000256" key="1">
    <source>
        <dbReference type="ARBA" id="ARBA00001231"/>
    </source>
</evidence>
<dbReference type="PRINTS" id="PR00738">
    <property type="entry name" value="GLHYDRLASE20"/>
</dbReference>
<accession>A0ABV4ATB2</accession>
<dbReference type="PROSITE" id="PS50022">
    <property type="entry name" value="FA58C_3"/>
    <property type="match status" value="1"/>
</dbReference>
<evidence type="ECO:0000256" key="6">
    <source>
        <dbReference type="ARBA" id="ARBA00030512"/>
    </source>
</evidence>
<dbReference type="Pfam" id="PF00754">
    <property type="entry name" value="F5_F8_type_C"/>
    <property type="match status" value="1"/>
</dbReference>
<evidence type="ECO:0000256" key="8">
    <source>
        <dbReference type="SAM" id="SignalP"/>
    </source>
</evidence>
<dbReference type="InterPro" id="IPR008979">
    <property type="entry name" value="Galactose-bd-like_sf"/>
</dbReference>
<dbReference type="Gene3D" id="3.30.379.10">
    <property type="entry name" value="Chitobiase/beta-hexosaminidase domain 2-like"/>
    <property type="match status" value="1"/>
</dbReference>
<dbReference type="InterPro" id="IPR029018">
    <property type="entry name" value="Hex-like_dom2"/>
</dbReference>
<dbReference type="InterPro" id="IPR015883">
    <property type="entry name" value="Glyco_hydro_20_cat"/>
</dbReference>
<dbReference type="InterPro" id="IPR000421">
    <property type="entry name" value="FA58C"/>
</dbReference>
<dbReference type="PANTHER" id="PTHR22600:SF57">
    <property type="entry name" value="BETA-N-ACETYLHEXOSAMINIDASE"/>
    <property type="match status" value="1"/>
</dbReference>
<proteinExistence type="inferred from homology"/>
<dbReference type="Pfam" id="PF02838">
    <property type="entry name" value="Glyco_hydro_20b"/>
    <property type="match status" value="1"/>
</dbReference>
<dbReference type="EC" id="3.2.1.52" evidence="3"/>
<dbReference type="InterPro" id="IPR059177">
    <property type="entry name" value="GH29D-like_dom"/>
</dbReference>
<evidence type="ECO:0000256" key="2">
    <source>
        <dbReference type="ARBA" id="ARBA00006285"/>
    </source>
</evidence>
<reference evidence="10 11" key="1">
    <citation type="submission" date="2024-07" db="EMBL/GenBank/DDBJ databases">
        <title>Molecular mechanisms and environmental adaptations of flagellar loss and biofilm growth of Rhodanobacter under environmental stress.</title>
        <authorList>
            <person name="Chen M."/>
        </authorList>
    </citation>
    <scope>NUCLEOTIDE SEQUENCE [LARGE SCALE GENOMIC DNA]</scope>
    <source>
        <strain evidence="10 11">RS22</strain>
    </source>
</reference>
<dbReference type="Pfam" id="PF13290">
    <property type="entry name" value="CHB_HEX_C_1"/>
    <property type="match status" value="1"/>
</dbReference>
<comment type="caution">
    <text evidence="10">The sequence shown here is derived from an EMBL/GenBank/DDBJ whole genome shotgun (WGS) entry which is preliminary data.</text>
</comment>
<keyword evidence="8" id="KW-0732">Signal</keyword>
<dbReference type="Pfam" id="PF00728">
    <property type="entry name" value="Glyco_hydro_20"/>
    <property type="match status" value="1"/>
</dbReference>
<evidence type="ECO:0000259" key="9">
    <source>
        <dbReference type="PROSITE" id="PS50022"/>
    </source>
</evidence>
<evidence type="ECO:0000313" key="10">
    <source>
        <dbReference type="EMBL" id="MEY2183628.1"/>
    </source>
</evidence>
<dbReference type="InterPro" id="IPR025705">
    <property type="entry name" value="Beta_hexosaminidase_sua/sub"/>
</dbReference>
<dbReference type="PANTHER" id="PTHR22600">
    <property type="entry name" value="BETA-HEXOSAMINIDASE"/>
    <property type="match status" value="1"/>
</dbReference>
<keyword evidence="5" id="KW-0326">Glycosidase</keyword>
<evidence type="ECO:0000313" key="11">
    <source>
        <dbReference type="Proteomes" id="UP001562159"/>
    </source>
</evidence>
<dbReference type="Gene3D" id="2.60.120.260">
    <property type="entry name" value="Galactose-binding domain-like"/>
    <property type="match status" value="1"/>
</dbReference>
<keyword evidence="4" id="KW-0378">Hydrolase</keyword>
<dbReference type="EMBL" id="JBGBPY010000001">
    <property type="protein sequence ID" value="MEY2183628.1"/>
    <property type="molecule type" value="Genomic_DNA"/>
</dbReference>
<organism evidence="10 11">
    <name type="scientific">Rhodanobacter humi</name>
    <dbReference type="NCBI Taxonomy" id="1888173"/>
    <lineage>
        <taxon>Bacteria</taxon>
        <taxon>Pseudomonadati</taxon>
        <taxon>Pseudomonadota</taxon>
        <taxon>Gammaproteobacteria</taxon>
        <taxon>Lysobacterales</taxon>
        <taxon>Rhodanobacteraceae</taxon>
        <taxon>Rhodanobacter</taxon>
    </lineage>
</organism>
<dbReference type="SUPFAM" id="SSF55545">
    <property type="entry name" value="beta-N-acetylhexosaminidase-like domain"/>
    <property type="match status" value="1"/>
</dbReference>
<comment type="catalytic activity">
    <reaction evidence="1">
        <text>Hydrolysis of terminal non-reducing N-acetyl-D-hexosamine residues in N-acetyl-beta-D-hexosaminides.</text>
        <dbReference type="EC" id="3.2.1.52"/>
    </reaction>
</comment>
<dbReference type="SUPFAM" id="SSF49785">
    <property type="entry name" value="Galactose-binding domain-like"/>
    <property type="match status" value="1"/>
</dbReference>
<evidence type="ECO:0000256" key="4">
    <source>
        <dbReference type="ARBA" id="ARBA00022801"/>
    </source>
</evidence>
<dbReference type="Proteomes" id="UP001562159">
    <property type="component" value="Unassembled WGS sequence"/>
</dbReference>
<name>A0ABV4ATB2_9GAMM</name>
<feature type="chain" id="PRO_5046200582" description="beta-N-acetylhexosaminidase" evidence="8">
    <location>
        <begin position="23"/>
        <end position="751"/>
    </location>
</feature>